<proteinExistence type="predicted"/>
<gene>
    <name evidence="3" type="ORF">RM764_45375</name>
</gene>
<accession>A0ABU2U9Y8</accession>
<feature type="transmembrane region" description="Helical" evidence="1">
    <location>
        <begin position="214"/>
        <end position="243"/>
    </location>
</feature>
<evidence type="ECO:0000313" key="3">
    <source>
        <dbReference type="EMBL" id="MDT0470061.1"/>
    </source>
</evidence>
<keyword evidence="4" id="KW-1185">Reference proteome</keyword>
<evidence type="ECO:0000259" key="2">
    <source>
        <dbReference type="Pfam" id="PF20182"/>
    </source>
</evidence>
<organism evidence="3 4">
    <name type="scientific">Streptomyces gibsoniae</name>
    <dbReference type="NCBI Taxonomy" id="3075529"/>
    <lineage>
        <taxon>Bacteria</taxon>
        <taxon>Bacillati</taxon>
        <taxon>Actinomycetota</taxon>
        <taxon>Actinomycetes</taxon>
        <taxon>Kitasatosporales</taxon>
        <taxon>Streptomycetaceae</taxon>
        <taxon>Streptomyces</taxon>
    </lineage>
</organism>
<evidence type="ECO:0000256" key="1">
    <source>
        <dbReference type="SAM" id="Phobius"/>
    </source>
</evidence>
<keyword evidence="1" id="KW-0812">Transmembrane</keyword>
<dbReference type="NCBIfam" id="NF042915">
    <property type="entry name" value="MAB_1171c_fam"/>
    <property type="match status" value="1"/>
</dbReference>
<reference evidence="4" key="1">
    <citation type="submission" date="2023-07" db="EMBL/GenBank/DDBJ databases">
        <title>30 novel species of actinomycetes from the DSMZ collection.</title>
        <authorList>
            <person name="Nouioui I."/>
        </authorList>
    </citation>
    <scope>NUCLEOTIDE SEQUENCE [LARGE SCALE GENOMIC DNA]</scope>
    <source>
        <strain evidence="4">DSM 41699</strain>
    </source>
</reference>
<feature type="domain" description="DUF6545" evidence="2">
    <location>
        <begin position="242"/>
        <end position="370"/>
    </location>
</feature>
<name>A0ABU2U9Y8_9ACTN</name>
<keyword evidence="1" id="KW-1133">Transmembrane helix</keyword>
<dbReference type="Pfam" id="PF20182">
    <property type="entry name" value="DUF6545"/>
    <property type="match status" value="1"/>
</dbReference>
<comment type="caution">
    <text evidence="3">The sequence shown here is derived from an EMBL/GenBank/DDBJ whole genome shotgun (WGS) entry which is preliminary data.</text>
</comment>
<dbReference type="Proteomes" id="UP001183809">
    <property type="component" value="Unassembled WGS sequence"/>
</dbReference>
<dbReference type="InterPro" id="IPR050039">
    <property type="entry name" value="MAB_1171c-like"/>
</dbReference>
<feature type="transmembrane region" description="Helical" evidence="1">
    <location>
        <begin position="172"/>
        <end position="194"/>
    </location>
</feature>
<dbReference type="EMBL" id="JAVREY010000159">
    <property type="protein sequence ID" value="MDT0470061.1"/>
    <property type="molecule type" value="Genomic_DNA"/>
</dbReference>
<dbReference type="RefSeq" id="WP_311701489.1">
    <property type="nucleotide sequence ID" value="NZ_JAVREY010000159.1"/>
</dbReference>
<feature type="transmembrane region" description="Helical" evidence="1">
    <location>
        <begin position="66"/>
        <end position="87"/>
    </location>
</feature>
<feature type="transmembrane region" description="Helical" evidence="1">
    <location>
        <begin position="99"/>
        <end position="118"/>
    </location>
</feature>
<protein>
    <submittedName>
        <fullName evidence="3">MAB_1171c family putative transporter</fullName>
    </submittedName>
</protein>
<evidence type="ECO:0000313" key="4">
    <source>
        <dbReference type="Proteomes" id="UP001183809"/>
    </source>
</evidence>
<dbReference type="InterPro" id="IPR046675">
    <property type="entry name" value="DUF6545"/>
</dbReference>
<sequence length="372" mass="41040">MAVIAIGVVLVMALSWKLYQLAKAPEDGPLRAVTLCVACVGTAFPLGFRAGARAFDSLAGPGCAKLLQNVLLLAAAYWLMCFYLYSVSDRRGGRSRARWEALPLAVAVATISLAVLTTPASVREHVYETQDMSVHQVAIFYLIAGLYLVYAIASALRWTWRYARMATRPLASGLWLAAAGMAGMVAVCSVRAAFVVIQWRGSPVPHGLTQIVNLLLLLAMLLFMIGVSYPGVVTRIAALRIWWRHHRLYRRLRPLWTLLHKAYPEDALNRVPVSRWTYLPSVRGVHRRYYRRVIECRDGLVRISPYLADLGAHDVGQRSPAAFAEHLRTALQTQAAGSSARSTAVPIAMPHNDDLDADVRELVALSDALRDA</sequence>
<feature type="transmembrane region" description="Helical" evidence="1">
    <location>
        <begin position="138"/>
        <end position="160"/>
    </location>
</feature>
<keyword evidence="1" id="KW-0472">Membrane</keyword>